<evidence type="ECO:0000313" key="1">
    <source>
        <dbReference type="EMBL" id="EDR00275.1"/>
    </source>
</evidence>
<organism evidence="2">
    <name type="scientific">Laccaria bicolor (strain S238N-H82 / ATCC MYA-4686)</name>
    <name type="common">Bicoloured deceiver</name>
    <name type="synonym">Laccaria laccata var. bicolor</name>
    <dbReference type="NCBI Taxonomy" id="486041"/>
    <lineage>
        <taxon>Eukaryota</taxon>
        <taxon>Fungi</taxon>
        <taxon>Dikarya</taxon>
        <taxon>Basidiomycota</taxon>
        <taxon>Agaricomycotina</taxon>
        <taxon>Agaricomycetes</taxon>
        <taxon>Agaricomycetidae</taxon>
        <taxon>Agaricales</taxon>
        <taxon>Agaricineae</taxon>
        <taxon>Hydnangiaceae</taxon>
        <taxon>Laccaria</taxon>
    </lineage>
</organism>
<proteinExistence type="predicted"/>
<dbReference type="GeneID" id="6084738"/>
<dbReference type="RefSeq" id="XP_001889027.1">
    <property type="nucleotide sequence ID" value="XM_001888992.1"/>
</dbReference>
<dbReference type="EMBL" id="DS547151">
    <property type="protein sequence ID" value="EDR00275.1"/>
    <property type="molecule type" value="Genomic_DNA"/>
</dbReference>
<name>B0DYM9_LACBS</name>
<dbReference type="HOGENOM" id="CLU_2542968_0_0_1"/>
<evidence type="ECO:0000313" key="2">
    <source>
        <dbReference type="Proteomes" id="UP000001194"/>
    </source>
</evidence>
<dbReference type="Proteomes" id="UP000001194">
    <property type="component" value="Unassembled WGS sequence"/>
</dbReference>
<sequence>MHTSFFILQMATIMEVHMSKFVLNILWTLSQLAQNQPNCLLPIAALPPPATLPINFKLVVHFAPLELVGTFIVVVHRTCTGRP</sequence>
<dbReference type="KEGG" id="lbc:LACBIDRAFT_314479"/>
<protein>
    <submittedName>
        <fullName evidence="1">Predicted protein</fullName>
    </submittedName>
</protein>
<keyword evidence="2" id="KW-1185">Reference proteome</keyword>
<reference evidence="1 2" key="1">
    <citation type="journal article" date="2008" name="Nature">
        <title>The genome of Laccaria bicolor provides insights into mycorrhizal symbiosis.</title>
        <authorList>
            <person name="Martin F."/>
            <person name="Aerts A."/>
            <person name="Ahren D."/>
            <person name="Brun A."/>
            <person name="Danchin E.G.J."/>
            <person name="Duchaussoy F."/>
            <person name="Gibon J."/>
            <person name="Kohler A."/>
            <person name="Lindquist E."/>
            <person name="Pereda V."/>
            <person name="Salamov A."/>
            <person name="Shapiro H.J."/>
            <person name="Wuyts J."/>
            <person name="Blaudez D."/>
            <person name="Buee M."/>
            <person name="Brokstein P."/>
            <person name="Canbaeck B."/>
            <person name="Cohen D."/>
            <person name="Courty P.E."/>
            <person name="Coutinho P.M."/>
            <person name="Delaruelle C."/>
            <person name="Detter J.C."/>
            <person name="Deveau A."/>
            <person name="DiFazio S."/>
            <person name="Duplessis S."/>
            <person name="Fraissinet-Tachet L."/>
            <person name="Lucic E."/>
            <person name="Frey-Klett P."/>
            <person name="Fourrey C."/>
            <person name="Feussner I."/>
            <person name="Gay G."/>
            <person name="Grimwood J."/>
            <person name="Hoegger P.J."/>
            <person name="Jain P."/>
            <person name="Kilaru S."/>
            <person name="Labbe J."/>
            <person name="Lin Y.C."/>
            <person name="Legue V."/>
            <person name="Le Tacon F."/>
            <person name="Marmeisse R."/>
            <person name="Melayah D."/>
            <person name="Montanini B."/>
            <person name="Muratet M."/>
            <person name="Nehls U."/>
            <person name="Niculita-Hirzel H."/>
            <person name="Oudot-Le Secq M.P."/>
            <person name="Peter M."/>
            <person name="Quesneville H."/>
            <person name="Rajashekar B."/>
            <person name="Reich M."/>
            <person name="Rouhier N."/>
            <person name="Schmutz J."/>
            <person name="Yin T."/>
            <person name="Chalot M."/>
            <person name="Henrissat B."/>
            <person name="Kuees U."/>
            <person name="Lucas S."/>
            <person name="Van de Peer Y."/>
            <person name="Podila G.K."/>
            <person name="Polle A."/>
            <person name="Pukkila P.J."/>
            <person name="Richardson P.M."/>
            <person name="Rouze P."/>
            <person name="Sanders I.R."/>
            <person name="Stajich J.E."/>
            <person name="Tunlid A."/>
            <person name="Tuskan G."/>
            <person name="Grigoriev I.V."/>
        </authorList>
    </citation>
    <scope>NUCLEOTIDE SEQUENCE [LARGE SCALE GENOMIC DNA]</scope>
    <source>
        <strain evidence="2">S238N-H82 / ATCC MYA-4686</strain>
    </source>
</reference>
<dbReference type="AlphaFoldDB" id="B0DYM9"/>
<accession>B0DYM9</accession>
<gene>
    <name evidence="1" type="ORF">LACBIDRAFT_314479</name>
</gene>
<dbReference type="InParanoid" id="B0DYM9"/>